<dbReference type="EMBL" id="ML179392">
    <property type="protein sequence ID" value="THU88846.1"/>
    <property type="molecule type" value="Genomic_DNA"/>
</dbReference>
<keyword evidence="2" id="KW-1185">Reference proteome</keyword>
<dbReference type="AlphaFoldDB" id="A0A4S8LI72"/>
<evidence type="ECO:0000313" key="1">
    <source>
        <dbReference type="EMBL" id="THU88846.1"/>
    </source>
</evidence>
<gene>
    <name evidence="1" type="ORF">K435DRAFT_865876</name>
</gene>
<dbReference type="Proteomes" id="UP000297245">
    <property type="component" value="Unassembled WGS sequence"/>
</dbReference>
<accession>A0A4S8LI72</accession>
<reference evidence="1 2" key="1">
    <citation type="journal article" date="2019" name="Nat. Ecol. Evol.">
        <title>Megaphylogeny resolves global patterns of mushroom evolution.</title>
        <authorList>
            <person name="Varga T."/>
            <person name="Krizsan K."/>
            <person name="Foldi C."/>
            <person name="Dima B."/>
            <person name="Sanchez-Garcia M."/>
            <person name="Sanchez-Ramirez S."/>
            <person name="Szollosi G.J."/>
            <person name="Szarkandi J.G."/>
            <person name="Papp V."/>
            <person name="Albert L."/>
            <person name="Andreopoulos W."/>
            <person name="Angelini C."/>
            <person name="Antonin V."/>
            <person name="Barry K.W."/>
            <person name="Bougher N.L."/>
            <person name="Buchanan P."/>
            <person name="Buyck B."/>
            <person name="Bense V."/>
            <person name="Catcheside P."/>
            <person name="Chovatia M."/>
            <person name="Cooper J."/>
            <person name="Damon W."/>
            <person name="Desjardin D."/>
            <person name="Finy P."/>
            <person name="Geml J."/>
            <person name="Haridas S."/>
            <person name="Hughes K."/>
            <person name="Justo A."/>
            <person name="Karasinski D."/>
            <person name="Kautmanova I."/>
            <person name="Kiss B."/>
            <person name="Kocsube S."/>
            <person name="Kotiranta H."/>
            <person name="LaButti K.M."/>
            <person name="Lechner B.E."/>
            <person name="Liimatainen K."/>
            <person name="Lipzen A."/>
            <person name="Lukacs Z."/>
            <person name="Mihaltcheva S."/>
            <person name="Morgado L.N."/>
            <person name="Niskanen T."/>
            <person name="Noordeloos M.E."/>
            <person name="Ohm R.A."/>
            <person name="Ortiz-Santana B."/>
            <person name="Ovrebo C."/>
            <person name="Racz N."/>
            <person name="Riley R."/>
            <person name="Savchenko A."/>
            <person name="Shiryaev A."/>
            <person name="Soop K."/>
            <person name="Spirin V."/>
            <person name="Szebenyi C."/>
            <person name="Tomsovsky M."/>
            <person name="Tulloss R.E."/>
            <person name="Uehling J."/>
            <person name="Grigoriev I.V."/>
            <person name="Vagvolgyi C."/>
            <person name="Papp T."/>
            <person name="Martin F.M."/>
            <person name="Miettinen O."/>
            <person name="Hibbett D.S."/>
            <person name="Nagy L.G."/>
        </authorList>
    </citation>
    <scope>NUCLEOTIDE SEQUENCE [LARGE SCALE GENOMIC DNA]</scope>
    <source>
        <strain evidence="1 2">CBS 962.96</strain>
    </source>
</reference>
<proteinExistence type="predicted"/>
<name>A0A4S8LI72_DENBC</name>
<protein>
    <submittedName>
        <fullName evidence="1">Uncharacterized protein</fullName>
    </submittedName>
</protein>
<evidence type="ECO:0000313" key="2">
    <source>
        <dbReference type="Proteomes" id="UP000297245"/>
    </source>
</evidence>
<sequence length="156" mass="17812">MEWQHFETLRFACRDSMPELRRRLLLFGALGSIHQLNAGFRDASRWQYIITFGHSSSPIDSEWNDGKRCFACSDSMPELRRRLLSLLSSLSGALDSGGPSIMRSLMELFPELSAHESGPCTFCTVYSSRLPTITSFHAMPPSWSIWKLHKSFPQRL</sequence>
<organism evidence="1 2">
    <name type="scientific">Dendrothele bispora (strain CBS 962.96)</name>
    <dbReference type="NCBI Taxonomy" id="1314807"/>
    <lineage>
        <taxon>Eukaryota</taxon>
        <taxon>Fungi</taxon>
        <taxon>Dikarya</taxon>
        <taxon>Basidiomycota</taxon>
        <taxon>Agaricomycotina</taxon>
        <taxon>Agaricomycetes</taxon>
        <taxon>Agaricomycetidae</taxon>
        <taxon>Agaricales</taxon>
        <taxon>Agaricales incertae sedis</taxon>
        <taxon>Dendrothele</taxon>
    </lineage>
</organism>